<evidence type="ECO:0000259" key="7">
    <source>
        <dbReference type="Pfam" id="PF00346"/>
    </source>
</evidence>
<comment type="caution">
    <text evidence="8">The sequence shown here is derived from an EMBL/GenBank/DDBJ whole genome shotgun (WGS) entry which is preliminary data.</text>
</comment>
<keyword evidence="4" id="KW-0520">NAD</keyword>
<keyword evidence="3" id="KW-0560">Oxidoreductase</keyword>
<evidence type="ECO:0000256" key="2">
    <source>
        <dbReference type="ARBA" id="ARBA00022448"/>
    </source>
</evidence>
<dbReference type="GO" id="GO:0016151">
    <property type="term" value="F:nickel cation binding"/>
    <property type="evidence" value="ECO:0007669"/>
    <property type="project" value="InterPro"/>
</dbReference>
<evidence type="ECO:0000259" key="6">
    <source>
        <dbReference type="Pfam" id="PF00329"/>
    </source>
</evidence>
<feature type="binding site" evidence="5">
    <location>
        <position position="210"/>
    </location>
    <ligand>
        <name>Mg(2+)</name>
        <dbReference type="ChEBI" id="CHEBI:18420"/>
    </ligand>
</feature>
<dbReference type="GO" id="GO:0016651">
    <property type="term" value="F:oxidoreductase activity, acting on NAD(P)H"/>
    <property type="evidence" value="ECO:0007669"/>
    <property type="project" value="InterPro"/>
</dbReference>
<dbReference type="GO" id="GO:0048038">
    <property type="term" value="F:quinone binding"/>
    <property type="evidence" value="ECO:0007669"/>
    <property type="project" value="InterPro"/>
</dbReference>
<protein>
    <submittedName>
        <fullName evidence="8">Uncharacterized protein</fullName>
    </submittedName>
</protein>
<dbReference type="PROSITE" id="PS00542">
    <property type="entry name" value="COMPLEX1_30K"/>
    <property type="match status" value="1"/>
</dbReference>
<keyword evidence="5" id="KW-0479">Metal-binding</keyword>
<dbReference type="InterPro" id="IPR037232">
    <property type="entry name" value="NADH_quin_OxRdtase_su_C/D-like"/>
</dbReference>
<comment type="subcellular location">
    <subcellularLocation>
        <location evidence="1">Cell membrane</location>
        <topology evidence="1">Peripheral membrane protein</topology>
    </subcellularLocation>
</comment>
<evidence type="ECO:0000256" key="1">
    <source>
        <dbReference type="ARBA" id="ARBA00004202"/>
    </source>
</evidence>
<dbReference type="InterPro" id="IPR001135">
    <property type="entry name" value="NADH_Q_OxRdtase_suD"/>
</dbReference>
<dbReference type="GO" id="GO:0051287">
    <property type="term" value="F:NAD binding"/>
    <property type="evidence" value="ECO:0007669"/>
    <property type="project" value="InterPro"/>
</dbReference>
<feature type="binding site" evidence="5">
    <location>
        <position position="487"/>
    </location>
    <ligand>
        <name>Mg(2+)</name>
        <dbReference type="ChEBI" id="CHEBI:18420"/>
    </ligand>
</feature>
<organism evidence="8 9">
    <name type="scientific">Candidatus Danuiimicrobium aquiferis</name>
    <dbReference type="NCBI Taxonomy" id="1801832"/>
    <lineage>
        <taxon>Bacteria</taxon>
        <taxon>Pseudomonadati</taxon>
        <taxon>Candidatus Omnitrophota</taxon>
        <taxon>Candidatus Danuiimicrobium</taxon>
    </lineage>
</organism>
<gene>
    <name evidence="8" type="ORF">A3G33_01510</name>
</gene>
<evidence type="ECO:0000256" key="3">
    <source>
        <dbReference type="ARBA" id="ARBA00023002"/>
    </source>
</evidence>
<dbReference type="Pfam" id="PF00329">
    <property type="entry name" value="Complex1_30kDa"/>
    <property type="match status" value="1"/>
</dbReference>
<dbReference type="GO" id="GO:0005886">
    <property type="term" value="C:plasma membrane"/>
    <property type="evidence" value="ECO:0007669"/>
    <property type="project" value="UniProtKB-SubCell"/>
</dbReference>
<reference evidence="8 9" key="1">
    <citation type="journal article" date="2016" name="Nat. Commun.">
        <title>Thousands of microbial genomes shed light on interconnected biogeochemical processes in an aquifer system.</title>
        <authorList>
            <person name="Anantharaman K."/>
            <person name="Brown C.T."/>
            <person name="Hug L.A."/>
            <person name="Sharon I."/>
            <person name="Castelle C.J."/>
            <person name="Probst A.J."/>
            <person name="Thomas B.C."/>
            <person name="Singh A."/>
            <person name="Wilkins M.J."/>
            <person name="Karaoz U."/>
            <person name="Brodie E.L."/>
            <person name="Williams K.H."/>
            <person name="Hubbard S.S."/>
            <person name="Banfield J.F."/>
        </authorList>
    </citation>
    <scope>NUCLEOTIDE SEQUENCE [LARGE SCALE GENOMIC DNA]</scope>
</reference>
<name>A0A1G1KV74_9BACT</name>
<keyword evidence="2" id="KW-0813">Transport</keyword>
<sequence length="526" mass="59796">MERMVEILKKKFGDCIGKSSDAIPRQLHIQITKDVVVKISRFLVESLEMRFLFLFASDDRKESHCFHLRYVFSIHHLDQFIVLCAPVREEDVTFPSLTPFLPRANWQEREVQDLFGLVAQGHPDPRGLILHEDWPKDIYPFRKDFVQSGKIPRQKGEYIFEKVEGEGVFEIPVGPVHAGIIEPGHFRFSVAGESILKLEIRHFYTHKGTEKLGEGKNPNQLLCLAERISGDNSVSHAAAAAQALETLCGIQIPKRAQCLRVVLLELERIYNHMADIAGVVLDVAFGFGSAQLARSRERAMRLNERLTGSRLLRGMIVFGGVRNDLLDLDMKFLISEIREMKADFDEVIQILWNVSSFMDRVQSTGMIKKEIVETLGGTGPVARASGVDRDLRRDHPYAIYHELLFMVPVFTEGDVESRIKVKMQEVYESFKLIHEAIQGMPEGNTCVAEVATLKPMRSALGYVESPRGECFHWIATDQKGKIARWKIQSPSFSNWPLIEYAVLENIVPDFPVINKSMNLSYSGNDR</sequence>
<dbReference type="Pfam" id="PF00374">
    <property type="entry name" value="NiFeSe_Hases"/>
    <property type="match status" value="1"/>
</dbReference>
<evidence type="ECO:0000313" key="9">
    <source>
        <dbReference type="Proteomes" id="UP000178187"/>
    </source>
</evidence>
<evidence type="ECO:0000256" key="4">
    <source>
        <dbReference type="ARBA" id="ARBA00023027"/>
    </source>
</evidence>
<accession>A0A1G1KV74</accession>
<feature type="domain" description="NADH-quinone oxidoreductase subunit D" evidence="7">
    <location>
        <begin position="293"/>
        <end position="456"/>
    </location>
</feature>
<dbReference type="PANTHER" id="PTHR43485">
    <property type="entry name" value="HYDROGENASE-4 COMPONENT G"/>
    <property type="match status" value="1"/>
</dbReference>
<dbReference type="SUPFAM" id="SSF56762">
    <property type="entry name" value="HydB/Nqo4-like"/>
    <property type="match status" value="1"/>
</dbReference>
<proteinExistence type="predicted"/>
<dbReference type="EMBL" id="MHFR01000048">
    <property type="protein sequence ID" value="OGW96791.1"/>
    <property type="molecule type" value="Genomic_DNA"/>
</dbReference>
<feature type="domain" description="NADH:ubiquinone oxidoreductase 30kDa subunit" evidence="6">
    <location>
        <begin position="29"/>
        <end position="149"/>
    </location>
</feature>
<dbReference type="InterPro" id="IPR029014">
    <property type="entry name" value="NiFe-Hase_large"/>
</dbReference>
<dbReference type="SUPFAM" id="SSF143243">
    <property type="entry name" value="Nqo5-like"/>
    <property type="match status" value="1"/>
</dbReference>
<evidence type="ECO:0000256" key="5">
    <source>
        <dbReference type="PIRSR" id="PIRSR601501-1"/>
    </source>
</evidence>
<dbReference type="Gene3D" id="3.30.460.80">
    <property type="entry name" value="NADH:ubiquinone oxidoreductase, 30kDa subunit"/>
    <property type="match status" value="1"/>
</dbReference>
<dbReference type="InterPro" id="IPR001501">
    <property type="entry name" value="Ni-dep_hyd_lsu"/>
</dbReference>
<evidence type="ECO:0000313" key="8">
    <source>
        <dbReference type="EMBL" id="OGW96791.1"/>
    </source>
</evidence>
<dbReference type="AlphaFoldDB" id="A0A1G1KV74"/>
<dbReference type="InterPro" id="IPR020396">
    <property type="entry name" value="NADH_UbQ_OxRdtase_CS"/>
</dbReference>
<dbReference type="Pfam" id="PF00346">
    <property type="entry name" value="Complex1_49kDa"/>
    <property type="match status" value="1"/>
</dbReference>
<dbReference type="Gene3D" id="1.10.645.10">
    <property type="entry name" value="Cytochrome-c3 Hydrogenase, chain B"/>
    <property type="match status" value="1"/>
</dbReference>
<dbReference type="InterPro" id="IPR052197">
    <property type="entry name" value="ComplexI_49kDa-like"/>
</dbReference>
<dbReference type="PANTHER" id="PTHR43485:SF1">
    <property type="entry name" value="FORMATE HYDROGENLYASE SUBUNIT 5-RELATED"/>
    <property type="match status" value="1"/>
</dbReference>
<dbReference type="Proteomes" id="UP000178187">
    <property type="component" value="Unassembled WGS sequence"/>
</dbReference>
<dbReference type="InterPro" id="IPR001268">
    <property type="entry name" value="NADH_UbQ_OxRdtase_30kDa_su"/>
</dbReference>
<keyword evidence="5" id="KW-0460">Magnesium</keyword>
<dbReference type="GO" id="GO:0008137">
    <property type="term" value="F:NADH dehydrogenase (ubiquinone) activity"/>
    <property type="evidence" value="ECO:0007669"/>
    <property type="project" value="InterPro"/>
</dbReference>